<dbReference type="InterPro" id="IPR016167">
    <property type="entry name" value="FAD-bd_PCMH_sub1"/>
</dbReference>
<organism evidence="9">
    <name type="scientific">uncultured Thermomicrobiales bacterium</name>
    <dbReference type="NCBI Taxonomy" id="1645740"/>
    <lineage>
        <taxon>Bacteria</taxon>
        <taxon>Pseudomonadati</taxon>
        <taxon>Thermomicrobiota</taxon>
        <taxon>Thermomicrobia</taxon>
        <taxon>Thermomicrobiales</taxon>
        <taxon>environmental samples</taxon>
    </lineage>
</organism>
<feature type="region of interest" description="Disordered" evidence="6">
    <location>
        <begin position="470"/>
        <end position="496"/>
    </location>
</feature>
<dbReference type="SUPFAM" id="SSF54292">
    <property type="entry name" value="2Fe-2S ferredoxin-like"/>
    <property type="match status" value="1"/>
</dbReference>
<dbReference type="Gene3D" id="1.10.150.120">
    <property type="entry name" value="[2Fe-2S]-binding domain"/>
    <property type="match status" value="1"/>
</dbReference>
<protein>
    <submittedName>
        <fullName evidence="9">Xanthine dehydrogenase iron-sulfur subunit / Xanthine dehydrogenase, FAD binding subunit</fullName>
        <ecNumber evidence="9">1.17.1.4</ecNumber>
    </submittedName>
</protein>
<dbReference type="CDD" id="cd00207">
    <property type="entry name" value="fer2"/>
    <property type="match status" value="1"/>
</dbReference>
<dbReference type="GO" id="GO:0071949">
    <property type="term" value="F:FAD binding"/>
    <property type="evidence" value="ECO:0007669"/>
    <property type="project" value="InterPro"/>
</dbReference>
<dbReference type="Pfam" id="PF00111">
    <property type="entry name" value="Fer2"/>
    <property type="match status" value="1"/>
</dbReference>
<dbReference type="InterPro" id="IPR001041">
    <property type="entry name" value="2Fe-2S_ferredoxin-type"/>
</dbReference>
<dbReference type="Gene3D" id="3.30.390.50">
    <property type="entry name" value="CO dehydrogenase flavoprotein, C-terminal domain"/>
    <property type="match status" value="1"/>
</dbReference>
<dbReference type="GO" id="GO:0005506">
    <property type="term" value="F:iron ion binding"/>
    <property type="evidence" value="ECO:0007669"/>
    <property type="project" value="InterPro"/>
</dbReference>
<dbReference type="InterPro" id="IPR036010">
    <property type="entry name" value="2Fe-2S_ferredoxin-like_sf"/>
</dbReference>
<dbReference type="InterPro" id="IPR012675">
    <property type="entry name" value="Beta-grasp_dom_sf"/>
</dbReference>
<dbReference type="InterPro" id="IPR016169">
    <property type="entry name" value="FAD-bd_PCMH_sub2"/>
</dbReference>
<proteinExistence type="predicted"/>
<keyword evidence="2" id="KW-0479">Metal-binding</keyword>
<dbReference type="AlphaFoldDB" id="A0A6J4VPD3"/>
<dbReference type="Pfam" id="PF00941">
    <property type="entry name" value="FAD_binding_5"/>
    <property type="match status" value="1"/>
</dbReference>
<evidence type="ECO:0000256" key="6">
    <source>
        <dbReference type="SAM" id="MobiDB-lite"/>
    </source>
</evidence>
<keyword evidence="3" id="KW-0274">FAD</keyword>
<dbReference type="InterPro" id="IPR036318">
    <property type="entry name" value="FAD-bd_PCMH-like_sf"/>
</dbReference>
<evidence type="ECO:0000256" key="2">
    <source>
        <dbReference type="ARBA" id="ARBA00022723"/>
    </source>
</evidence>
<evidence type="ECO:0000259" key="8">
    <source>
        <dbReference type="PROSITE" id="PS51387"/>
    </source>
</evidence>
<evidence type="ECO:0000259" key="7">
    <source>
        <dbReference type="PROSITE" id="PS51085"/>
    </source>
</evidence>
<evidence type="ECO:0000313" key="9">
    <source>
        <dbReference type="EMBL" id="CAA9584827.1"/>
    </source>
</evidence>
<dbReference type="PROSITE" id="PS00197">
    <property type="entry name" value="2FE2S_FER_1"/>
    <property type="match status" value="1"/>
</dbReference>
<dbReference type="GO" id="GO:0051537">
    <property type="term" value="F:2 iron, 2 sulfur cluster binding"/>
    <property type="evidence" value="ECO:0007669"/>
    <property type="project" value="InterPro"/>
</dbReference>
<dbReference type="GO" id="GO:0004854">
    <property type="term" value="F:xanthine dehydrogenase activity"/>
    <property type="evidence" value="ECO:0007669"/>
    <property type="project" value="UniProtKB-EC"/>
</dbReference>
<dbReference type="PANTHER" id="PTHR45444:SF3">
    <property type="entry name" value="XANTHINE DEHYDROGENASE"/>
    <property type="match status" value="1"/>
</dbReference>
<dbReference type="InterPro" id="IPR016166">
    <property type="entry name" value="FAD-bd_PCMH"/>
</dbReference>
<dbReference type="SUPFAM" id="SSF56176">
    <property type="entry name" value="FAD-binding/transporter-associated domain-like"/>
    <property type="match status" value="1"/>
</dbReference>
<dbReference type="InterPro" id="IPR036683">
    <property type="entry name" value="CO_DH_flav_C_dom_sf"/>
</dbReference>
<evidence type="ECO:0000256" key="4">
    <source>
        <dbReference type="ARBA" id="ARBA00023002"/>
    </source>
</evidence>
<dbReference type="Gene3D" id="3.10.20.30">
    <property type="match status" value="1"/>
</dbReference>
<dbReference type="InterPro" id="IPR002888">
    <property type="entry name" value="2Fe-2S-bd"/>
</dbReference>
<dbReference type="PROSITE" id="PS51387">
    <property type="entry name" value="FAD_PCMH"/>
    <property type="match status" value="1"/>
</dbReference>
<gene>
    <name evidence="9" type="ORF">AVDCRST_MAG19-4802</name>
</gene>
<dbReference type="SUPFAM" id="SSF47741">
    <property type="entry name" value="CO dehydrogenase ISP C-domain like"/>
    <property type="match status" value="1"/>
</dbReference>
<evidence type="ECO:0000256" key="5">
    <source>
        <dbReference type="ARBA" id="ARBA00023004"/>
    </source>
</evidence>
<dbReference type="SMART" id="SM01092">
    <property type="entry name" value="CO_deh_flav_C"/>
    <property type="match status" value="1"/>
</dbReference>
<evidence type="ECO:0000256" key="3">
    <source>
        <dbReference type="ARBA" id="ARBA00022827"/>
    </source>
</evidence>
<dbReference type="PROSITE" id="PS51085">
    <property type="entry name" value="2FE2S_FER_2"/>
    <property type="match status" value="1"/>
</dbReference>
<keyword evidence="1" id="KW-0285">Flavoprotein</keyword>
<accession>A0A6J4VPD3</accession>
<dbReference type="InterPro" id="IPR002346">
    <property type="entry name" value="Mopterin_DH_FAD-bd"/>
</dbReference>
<dbReference type="Pfam" id="PF01799">
    <property type="entry name" value="Fer2_2"/>
    <property type="match status" value="1"/>
</dbReference>
<dbReference type="InterPro" id="IPR006058">
    <property type="entry name" value="2Fe2S_fd_BS"/>
</dbReference>
<dbReference type="EC" id="1.17.1.4" evidence="9"/>
<dbReference type="SUPFAM" id="SSF55447">
    <property type="entry name" value="CO dehydrogenase flavoprotein C-terminal domain-like"/>
    <property type="match status" value="1"/>
</dbReference>
<dbReference type="PANTHER" id="PTHR45444">
    <property type="entry name" value="XANTHINE DEHYDROGENASE"/>
    <property type="match status" value="1"/>
</dbReference>
<dbReference type="InterPro" id="IPR016208">
    <property type="entry name" value="Ald_Oxase/xanthine_DH-like"/>
</dbReference>
<keyword evidence="4 9" id="KW-0560">Oxidoreductase</keyword>
<dbReference type="Gene3D" id="3.30.43.10">
    <property type="entry name" value="Uridine Diphospho-n-acetylenolpyruvylglucosamine Reductase, domain 2"/>
    <property type="match status" value="1"/>
</dbReference>
<dbReference type="Pfam" id="PF03450">
    <property type="entry name" value="CO_deh_flav_C"/>
    <property type="match status" value="1"/>
</dbReference>
<sequence>MWQTYLQPTSVADALTLLAKHGPSARIVAGGTDVLVELSRGLRPTKTLVDITRVPDLRYVREERGLIRLGALATHNDVLASPCCRERALPLVQACQEIGAPQLRTRGTVAGNLVSGSPANDTITPLVALGAEVVLVSTGGERVLPLAGFTLGVRRTDIRPDELLREIRFPALRPDQRGRFLKLGLRRAQAISVVDLALVLTFDDERIAAARIALGSLAPTIVRAAAAEAFLVGKTLNPETCHGAGRLALDAVSPISDVRGSAAYRRTAIANLVARGLRDLATPDCTYPPPPPVLLDTGDGSANGEAPPPSGRPFVGTVETVVNGVPLSLTGAGSKTLLDALREDAGLIGTKEGCAEGECGACTVWLNGQAVMACLVPAPQAHNASVTTIEGLRPSAGDDPLHPLQRAFVDHGAVQCGFCIPGMLMAGAKLLQERLRPDESAVRVALSGNLCRCTGYRKIVDAVLAAADSSPVSANGASPRGATLRSANVSSPEGAS</sequence>
<dbReference type="Gene3D" id="3.30.465.10">
    <property type="match status" value="1"/>
</dbReference>
<dbReference type="InterPro" id="IPR005107">
    <property type="entry name" value="CO_DH_flav_C"/>
</dbReference>
<keyword evidence="5" id="KW-0408">Iron</keyword>
<reference evidence="9" key="1">
    <citation type="submission" date="2020-02" db="EMBL/GenBank/DDBJ databases">
        <authorList>
            <person name="Meier V. D."/>
        </authorList>
    </citation>
    <scope>NUCLEOTIDE SEQUENCE</scope>
    <source>
        <strain evidence="9">AVDCRST_MAG19</strain>
    </source>
</reference>
<name>A0A6J4VPD3_9BACT</name>
<evidence type="ECO:0000256" key="1">
    <source>
        <dbReference type="ARBA" id="ARBA00022630"/>
    </source>
</evidence>
<feature type="compositionally biased region" description="Polar residues" evidence="6">
    <location>
        <begin position="485"/>
        <end position="496"/>
    </location>
</feature>
<feature type="domain" description="FAD-binding PCMH-type" evidence="8">
    <location>
        <begin position="1"/>
        <end position="174"/>
    </location>
</feature>
<dbReference type="EMBL" id="CADCWL010000247">
    <property type="protein sequence ID" value="CAA9584827.1"/>
    <property type="molecule type" value="Genomic_DNA"/>
</dbReference>
<feature type="domain" description="2Fe-2S ferredoxin-type" evidence="7">
    <location>
        <begin position="316"/>
        <end position="392"/>
    </location>
</feature>
<dbReference type="InterPro" id="IPR036884">
    <property type="entry name" value="2Fe-2S-bd_dom_sf"/>
</dbReference>